<dbReference type="AlphaFoldDB" id="A0AAW1SZD2"/>
<feature type="region of interest" description="Disordered" evidence="1">
    <location>
        <begin position="1"/>
        <end position="110"/>
    </location>
</feature>
<organism evidence="3 4">
    <name type="scientific">Apatococcus fuscideae</name>
    <dbReference type="NCBI Taxonomy" id="2026836"/>
    <lineage>
        <taxon>Eukaryota</taxon>
        <taxon>Viridiplantae</taxon>
        <taxon>Chlorophyta</taxon>
        <taxon>core chlorophytes</taxon>
        <taxon>Trebouxiophyceae</taxon>
        <taxon>Chlorellales</taxon>
        <taxon>Chlorellaceae</taxon>
        <taxon>Apatococcus</taxon>
    </lineage>
</organism>
<dbReference type="Gene3D" id="1.25.40.20">
    <property type="entry name" value="Ankyrin repeat-containing domain"/>
    <property type="match status" value="2"/>
</dbReference>
<dbReference type="PANTHER" id="PTHR46586:SF3">
    <property type="entry name" value="ANKYRIN REPEAT-CONTAINING PROTEIN"/>
    <property type="match status" value="1"/>
</dbReference>
<gene>
    <name evidence="3" type="ORF">WJX84_008315</name>
</gene>
<evidence type="ECO:0000313" key="3">
    <source>
        <dbReference type="EMBL" id="KAK9861629.1"/>
    </source>
</evidence>
<feature type="compositionally biased region" description="Basic and acidic residues" evidence="1">
    <location>
        <begin position="12"/>
        <end position="21"/>
    </location>
</feature>
<evidence type="ECO:0000259" key="2">
    <source>
        <dbReference type="Pfam" id="PF04927"/>
    </source>
</evidence>
<accession>A0AAW1SZD2</accession>
<feature type="compositionally biased region" description="Low complexity" evidence="1">
    <location>
        <begin position="58"/>
        <end position="78"/>
    </location>
</feature>
<dbReference type="InterPro" id="IPR007011">
    <property type="entry name" value="LEA_SMP_dom"/>
</dbReference>
<feature type="compositionally biased region" description="Polar residues" evidence="1">
    <location>
        <begin position="32"/>
        <end position="42"/>
    </location>
</feature>
<dbReference type="Pfam" id="PF13637">
    <property type="entry name" value="Ank_4"/>
    <property type="match status" value="1"/>
</dbReference>
<feature type="compositionally biased region" description="Basic and acidic residues" evidence="1">
    <location>
        <begin position="91"/>
        <end position="110"/>
    </location>
</feature>
<reference evidence="3 4" key="1">
    <citation type="journal article" date="2024" name="Nat. Commun.">
        <title>Phylogenomics reveals the evolutionary origins of lichenization in chlorophyte algae.</title>
        <authorList>
            <person name="Puginier C."/>
            <person name="Libourel C."/>
            <person name="Otte J."/>
            <person name="Skaloud P."/>
            <person name="Haon M."/>
            <person name="Grisel S."/>
            <person name="Petersen M."/>
            <person name="Berrin J.G."/>
            <person name="Delaux P.M."/>
            <person name="Dal Grande F."/>
            <person name="Keller J."/>
        </authorList>
    </citation>
    <scope>NUCLEOTIDE SEQUENCE [LARGE SCALE GENOMIC DNA]</scope>
    <source>
        <strain evidence="3 4">SAG 2523</strain>
    </source>
</reference>
<name>A0AAW1SZD2_9CHLO</name>
<keyword evidence="4" id="KW-1185">Reference proteome</keyword>
<dbReference type="SUPFAM" id="SSF48403">
    <property type="entry name" value="Ankyrin repeat"/>
    <property type="match status" value="1"/>
</dbReference>
<dbReference type="Pfam" id="PF04927">
    <property type="entry name" value="SMP"/>
    <property type="match status" value="1"/>
</dbReference>
<feature type="domain" description="SMP" evidence="2">
    <location>
        <begin position="45"/>
        <end position="86"/>
    </location>
</feature>
<dbReference type="InterPro" id="IPR052050">
    <property type="entry name" value="SecEffector_AnkRepeat"/>
</dbReference>
<evidence type="ECO:0000256" key="1">
    <source>
        <dbReference type="SAM" id="MobiDB-lite"/>
    </source>
</evidence>
<dbReference type="EMBL" id="JALJOV010000725">
    <property type="protein sequence ID" value="KAK9861629.1"/>
    <property type="molecule type" value="Genomic_DNA"/>
</dbReference>
<evidence type="ECO:0000313" key="4">
    <source>
        <dbReference type="Proteomes" id="UP001485043"/>
    </source>
</evidence>
<dbReference type="InterPro" id="IPR036770">
    <property type="entry name" value="Ankyrin_rpt-contain_sf"/>
</dbReference>
<protein>
    <recommendedName>
        <fullName evidence="2">SMP domain-containing protein</fullName>
    </recommendedName>
</protein>
<dbReference type="InterPro" id="IPR002110">
    <property type="entry name" value="Ankyrin_rpt"/>
</dbReference>
<proteinExistence type="predicted"/>
<dbReference type="Proteomes" id="UP001485043">
    <property type="component" value="Unassembled WGS sequence"/>
</dbReference>
<dbReference type="PANTHER" id="PTHR46586">
    <property type="entry name" value="ANKYRIN REPEAT-CONTAINING PROTEIN"/>
    <property type="match status" value="1"/>
</dbReference>
<comment type="caution">
    <text evidence="3">The sequence shown here is derived from an EMBL/GenBank/DDBJ whole genome shotgun (WGS) entry which is preliminary data.</text>
</comment>
<sequence>MSLGRDATSDMAKTEVEEHGKVLKGGPAATAQAASNKSQSVVDQIVNDPPVTKEDAAAARSAEAKSSGTGQTSKGSTSAHLQSSAEQIAKVAEDKKATGEPITKDDAARIHSAETFRRSASLNNSQPVTNKEVQKVALAAAADGRLDILQWLVARQGCSFEEEVAEVAVQGNHLDVVKWLRQLDPPCELPVLISPIAAASQADAAMLQYLSTQDRAWTAKTTAAAAMAARWELVMWLVSQGCELDRTISLAAAKQGRVDMLEWLVEEGLNILWGPMLCQAACVTRQLPALQWLRRHGCPGYLDVACKTASCNLDVPMLDWLAGSQFMESEDALECCCGAIKHMGEQPSWISDPQAKCKEVLQWFLDRRQHIFDPDQFEIQLCLKAAMHNHLGILKWLREVGPEEHCVWDNLVFTAAAAYGDLEMLRWMLGQQCTLDEEDPPEIPGDCTDSRLMCLARAGWDTCNVLHKLQAVQRKHVAFYGAARWQGKHMPGQTSLASLPSEVLLQIACEAGIDFDWRFSGNLEDASKANEGPRPTGRLPRFHHMSAGAFSMVGTP</sequence>